<keyword evidence="8" id="KW-0732">Signal</keyword>
<evidence type="ECO:0000256" key="8">
    <source>
        <dbReference type="SAM" id="SignalP"/>
    </source>
</evidence>
<feature type="chain" id="PRO_5017037408" description="Peptidase S8/S53 domain-containing protein" evidence="8">
    <location>
        <begin position="29"/>
        <end position="910"/>
    </location>
</feature>
<evidence type="ECO:0000313" key="10">
    <source>
        <dbReference type="EMBL" id="SZX67982.1"/>
    </source>
</evidence>
<dbReference type="InterPro" id="IPR023828">
    <property type="entry name" value="Peptidase_S8_Ser-AS"/>
</dbReference>
<protein>
    <recommendedName>
        <fullName evidence="9">Peptidase S8/S53 domain-containing protein</fullName>
    </recommendedName>
</protein>
<dbReference type="InterPro" id="IPR015500">
    <property type="entry name" value="Peptidase_S8_subtilisin-rel"/>
</dbReference>
<dbReference type="PROSITE" id="PS00136">
    <property type="entry name" value="SUBTILASE_ASP"/>
    <property type="match status" value="1"/>
</dbReference>
<dbReference type="AlphaFoldDB" id="A0A383VT85"/>
<dbReference type="Proteomes" id="UP000256970">
    <property type="component" value="Unassembled WGS sequence"/>
</dbReference>
<dbReference type="PRINTS" id="PR00723">
    <property type="entry name" value="SUBTILISIN"/>
</dbReference>
<gene>
    <name evidence="10" type="ORF">BQ4739_LOCUS8313</name>
</gene>
<dbReference type="InterPro" id="IPR034193">
    <property type="entry name" value="PCSK9_ProteinaseK-like"/>
</dbReference>
<reference evidence="10 11" key="1">
    <citation type="submission" date="2016-10" db="EMBL/GenBank/DDBJ databases">
        <authorList>
            <person name="Cai Z."/>
        </authorList>
    </citation>
    <scope>NUCLEOTIDE SEQUENCE [LARGE SCALE GENOMIC DNA]</scope>
</reference>
<evidence type="ECO:0000256" key="5">
    <source>
        <dbReference type="PROSITE-ProRule" id="PRU01240"/>
    </source>
</evidence>
<dbReference type="CDD" id="cd04077">
    <property type="entry name" value="Peptidases_S8_PCSK9_ProteinaseK_like"/>
    <property type="match status" value="1"/>
</dbReference>
<feature type="signal peptide" evidence="8">
    <location>
        <begin position="1"/>
        <end position="28"/>
    </location>
</feature>
<keyword evidence="4 5" id="KW-0720">Serine protease</keyword>
<evidence type="ECO:0000256" key="6">
    <source>
        <dbReference type="RuleBase" id="RU003355"/>
    </source>
</evidence>
<accession>A0A383VT85</accession>
<dbReference type="GO" id="GO:0005615">
    <property type="term" value="C:extracellular space"/>
    <property type="evidence" value="ECO:0007669"/>
    <property type="project" value="TreeGrafter"/>
</dbReference>
<feature type="domain" description="Peptidase S8/S53" evidence="9">
    <location>
        <begin position="183"/>
        <end position="430"/>
    </location>
</feature>
<organism evidence="10 11">
    <name type="scientific">Tetradesmus obliquus</name>
    <name type="common">Green alga</name>
    <name type="synonym">Acutodesmus obliquus</name>
    <dbReference type="NCBI Taxonomy" id="3088"/>
    <lineage>
        <taxon>Eukaryota</taxon>
        <taxon>Viridiplantae</taxon>
        <taxon>Chlorophyta</taxon>
        <taxon>core chlorophytes</taxon>
        <taxon>Chlorophyceae</taxon>
        <taxon>CS clade</taxon>
        <taxon>Sphaeropleales</taxon>
        <taxon>Scenedesmaceae</taxon>
        <taxon>Tetradesmus</taxon>
    </lineage>
</organism>
<evidence type="ECO:0000256" key="7">
    <source>
        <dbReference type="SAM" id="MobiDB-lite"/>
    </source>
</evidence>
<feature type="region of interest" description="Disordered" evidence="7">
    <location>
        <begin position="735"/>
        <end position="820"/>
    </location>
</feature>
<keyword evidence="3 5" id="KW-0378">Hydrolase</keyword>
<feature type="compositionally biased region" description="Low complexity" evidence="7">
    <location>
        <begin position="767"/>
        <end position="820"/>
    </location>
</feature>
<name>A0A383VT85_TETOB</name>
<dbReference type="SUPFAM" id="SSF52743">
    <property type="entry name" value="Subtilisin-like"/>
    <property type="match status" value="1"/>
</dbReference>
<evidence type="ECO:0000256" key="4">
    <source>
        <dbReference type="ARBA" id="ARBA00022825"/>
    </source>
</evidence>
<proteinExistence type="inferred from homology"/>
<dbReference type="STRING" id="3088.A0A383VT85"/>
<dbReference type="PROSITE" id="PS00138">
    <property type="entry name" value="SUBTILASE_SER"/>
    <property type="match status" value="1"/>
</dbReference>
<evidence type="ECO:0000259" key="9">
    <source>
        <dbReference type="Pfam" id="PF00082"/>
    </source>
</evidence>
<dbReference type="PANTHER" id="PTHR43806:SF11">
    <property type="entry name" value="CEREVISIN-RELATED"/>
    <property type="match status" value="1"/>
</dbReference>
<feature type="active site" description="Charge relay system" evidence="5">
    <location>
        <position position="231"/>
    </location>
</feature>
<dbReference type="PROSITE" id="PS51892">
    <property type="entry name" value="SUBTILASE"/>
    <property type="match status" value="1"/>
</dbReference>
<feature type="region of interest" description="Disordered" evidence="7">
    <location>
        <begin position="873"/>
        <end position="900"/>
    </location>
</feature>
<dbReference type="InterPro" id="IPR023827">
    <property type="entry name" value="Peptidase_S8_Asp-AS"/>
</dbReference>
<feature type="active site" description="Charge relay system" evidence="5">
    <location>
        <position position="384"/>
    </location>
</feature>
<dbReference type="InterPro" id="IPR000209">
    <property type="entry name" value="Peptidase_S8/S53_dom"/>
</dbReference>
<evidence type="ECO:0000256" key="3">
    <source>
        <dbReference type="ARBA" id="ARBA00022801"/>
    </source>
</evidence>
<comment type="similarity">
    <text evidence="1 5 6">Belongs to the peptidase S8 family.</text>
</comment>
<feature type="compositionally biased region" description="Polar residues" evidence="7">
    <location>
        <begin position="749"/>
        <end position="766"/>
    </location>
</feature>
<dbReference type="Pfam" id="PF00082">
    <property type="entry name" value="Peptidase_S8"/>
    <property type="match status" value="1"/>
</dbReference>
<keyword evidence="11" id="KW-1185">Reference proteome</keyword>
<feature type="active site" description="Charge relay system" evidence="5">
    <location>
        <position position="192"/>
    </location>
</feature>
<evidence type="ECO:0000256" key="1">
    <source>
        <dbReference type="ARBA" id="ARBA00011073"/>
    </source>
</evidence>
<dbReference type="GO" id="GO:0004252">
    <property type="term" value="F:serine-type endopeptidase activity"/>
    <property type="evidence" value="ECO:0007669"/>
    <property type="project" value="UniProtKB-UniRule"/>
</dbReference>
<evidence type="ECO:0000313" key="11">
    <source>
        <dbReference type="Proteomes" id="UP000256970"/>
    </source>
</evidence>
<dbReference type="FunFam" id="3.40.50.200:FF:000014">
    <property type="entry name" value="Proteinase K"/>
    <property type="match status" value="1"/>
</dbReference>
<dbReference type="EMBL" id="FNXT01000827">
    <property type="protein sequence ID" value="SZX67982.1"/>
    <property type="molecule type" value="Genomic_DNA"/>
</dbReference>
<dbReference type="GO" id="GO:0006508">
    <property type="term" value="P:proteolysis"/>
    <property type="evidence" value="ECO:0007669"/>
    <property type="project" value="UniProtKB-KW"/>
</dbReference>
<evidence type="ECO:0000256" key="2">
    <source>
        <dbReference type="ARBA" id="ARBA00022670"/>
    </source>
</evidence>
<dbReference type="Gene3D" id="3.40.50.200">
    <property type="entry name" value="Peptidase S8/S53 domain"/>
    <property type="match status" value="1"/>
</dbReference>
<dbReference type="InterPro" id="IPR036852">
    <property type="entry name" value="Peptidase_S8/S53_dom_sf"/>
</dbReference>
<dbReference type="InterPro" id="IPR050131">
    <property type="entry name" value="Peptidase_S8_subtilisin-like"/>
</dbReference>
<sequence>MGVALPCHQKQLSLWLLALLMTWSIATAVQLPDGKESWIIMFKKGVDSRQLWDKLCPTVGIGDNPRVNLYRNGAASTIPNFGISASLSSISCTALFSHLLNGFAGTFTPKQLDELKTVYKSSIDYAISDKPIKTDEPPNQLGPSFSSFSRHLMAEQHNATWGLDILDQGTLPLDHIYHYSSTGTGVHVYVLDTGIRTTHEQFYDPVAKRSRAQHGFDAVSNSGSSEDCHGHGSHVAAVVGGKTYGVAKNVTLHAVRVLACDGTAQLSALLKGLEWVAKNHIKPAIVHMSIEGGYSSLVNKAVDQLIKTRHMHVVVSAGNSGNDACRASPASTPSAVTVAAIDQNIARWAYSNWGGCVDIYAPGVSILSAVYTNDTSTALKTGTSMAAPFVTGVVATYLETHPGASPEEVQQLLYQSALRGSVTDDPQGFGTMWPNTNPGVLDVSSTPNRLLTNNLKAQALLVPGKLIVNSSNSQPQQVSVSLTGRPQSAVHVDISVPNAWDGAAIASVSPSNLVFQPDRWDVPQTFELQPKLACEGDYYVMLNFTGEGSMFPATHTVLVQDNRTRSGDSAAVPRVISQLPFDDTGDSSSFNDDYGCLATDQSPDVVYSFRSASDVDATISTCGSGFDTKLIVSTNPADPSTYLCNDDDRTCASNTACSKLDVLFKAGITYYIVIDGYAGASGEYKLSVTCSKCAQQQVPSVSSAWPDAVAVPIEPPAVTGPGLSNAGLDIISRRAPSTSRSTSGGGILNTGNAWSGSTGSTKTNTVTSPKPSTGSSNPSPTTSSSSSSVTTARTTIGSAVTTSTTASGVQSTASTTATANGSSTLLQARSVGGRLLVRSSSSTGFKLADDAAADGTSPAAAEPAEVLSVAGDARSLKSGSMAAGKPVADEHGSCSADGTLCSQALGKKQK</sequence>
<dbReference type="PANTHER" id="PTHR43806">
    <property type="entry name" value="PEPTIDASE S8"/>
    <property type="match status" value="1"/>
</dbReference>
<keyword evidence="2 5" id="KW-0645">Protease</keyword>